<dbReference type="Proteomes" id="UP000006791">
    <property type="component" value="Chromosome 2"/>
</dbReference>
<dbReference type="HOGENOM" id="CLU_040681_12_1_0"/>
<evidence type="ECO:0000313" key="5">
    <source>
        <dbReference type="Proteomes" id="UP000006791"/>
    </source>
</evidence>
<sequence>MAPQVVSMSLEHIIQDWKVRHLEPSRPVIVAPDTSLAETITAMMAERAGYAFVCENGSLLGIVTERDYLLKVIGLGVEYTAPVKDFMTPNPTTIREDATIVEAMRLMDAGNYRHLPVLDAEGRILGVISTRHIISFIVEHFPRDVVNLPPKLDQKSLTVEGG</sequence>
<keyword evidence="2" id="KW-0129">CBS domain</keyword>
<evidence type="ECO:0000259" key="3">
    <source>
        <dbReference type="PROSITE" id="PS51371"/>
    </source>
</evidence>
<gene>
    <name evidence="4" type="ordered locus">Cabther_B0328</name>
</gene>
<dbReference type="InterPro" id="IPR000644">
    <property type="entry name" value="CBS_dom"/>
</dbReference>
<dbReference type="InterPro" id="IPR046342">
    <property type="entry name" value="CBS_dom_sf"/>
</dbReference>
<dbReference type="PANTHER" id="PTHR48108">
    <property type="entry name" value="CBS DOMAIN-CONTAINING PROTEIN CBSX2, CHLOROPLASTIC"/>
    <property type="match status" value="1"/>
</dbReference>
<feature type="domain" description="CBS" evidence="3">
    <location>
        <begin position="87"/>
        <end position="145"/>
    </location>
</feature>
<dbReference type="AlphaFoldDB" id="G2LKX5"/>
<keyword evidence="1" id="KW-0677">Repeat</keyword>
<dbReference type="InterPro" id="IPR051462">
    <property type="entry name" value="CBS_domain-containing"/>
</dbReference>
<proteinExistence type="predicted"/>
<evidence type="ECO:0000313" key="4">
    <source>
        <dbReference type="EMBL" id="AEP13330.1"/>
    </source>
</evidence>
<evidence type="ECO:0000256" key="2">
    <source>
        <dbReference type="PROSITE-ProRule" id="PRU00703"/>
    </source>
</evidence>
<dbReference type="KEGG" id="ctm:Cabther_B0328"/>
<dbReference type="EMBL" id="CP002515">
    <property type="protein sequence ID" value="AEP13330.1"/>
    <property type="molecule type" value="Genomic_DNA"/>
</dbReference>
<name>G2LKX5_CHLTF</name>
<accession>G2LKX5</accession>
<keyword evidence="5" id="KW-1185">Reference proteome</keyword>
<dbReference type="OrthoDB" id="9802114at2"/>
<dbReference type="PANTHER" id="PTHR48108:SF26">
    <property type="entry name" value="CBS DOMAIN-CONTAINING PROTEIN DDB_G0289609"/>
    <property type="match status" value="1"/>
</dbReference>
<dbReference type="SUPFAM" id="SSF54631">
    <property type="entry name" value="CBS-domain pair"/>
    <property type="match status" value="1"/>
</dbReference>
<protein>
    <submittedName>
        <fullName evidence="4">Putative transcriptional regulator, contains C-terminal CBS domains</fullName>
    </submittedName>
</protein>
<dbReference type="SMART" id="SM00116">
    <property type="entry name" value="CBS"/>
    <property type="match status" value="2"/>
</dbReference>
<feature type="domain" description="CBS" evidence="3">
    <location>
        <begin position="22"/>
        <end position="79"/>
    </location>
</feature>
<dbReference type="STRING" id="981222.Cabther_B0328"/>
<organism evidence="4 5">
    <name type="scientific">Chloracidobacterium thermophilum (strain B)</name>
    <dbReference type="NCBI Taxonomy" id="981222"/>
    <lineage>
        <taxon>Bacteria</taxon>
        <taxon>Pseudomonadati</taxon>
        <taxon>Acidobacteriota</taxon>
        <taxon>Terriglobia</taxon>
        <taxon>Terriglobales</taxon>
        <taxon>Acidobacteriaceae</taxon>
        <taxon>Chloracidobacterium</taxon>
    </lineage>
</organism>
<dbReference type="Gene3D" id="3.10.580.10">
    <property type="entry name" value="CBS-domain"/>
    <property type="match status" value="1"/>
</dbReference>
<reference evidence="4 5" key="1">
    <citation type="journal article" date="2012" name="Environ. Microbiol.">
        <title>Complete genome of Candidatus Chloracidobacterium thermophilum, a chlorophyll-based photoheterotroph belonging to the phylum Acidobacteria.</title>
        <authorList>
            <person name="Garcia Costas A.M."/>
            <person name="Liu Z."/>
            <person name="Tomsho L.P."/>
            <person name="Schuster S.C."/>
            <person name="Ward D.M."/>
            <person name="Bryant D.A."/>
        </authorList>
    </citation>
    <scope>NUCLEOTIDE SEQUENCE [LARGE SCALE GENOMIC DNA]</scope>
    <source>
        <strain evidence="4 5">B</strain>
    </source>
</reference>
<dbReference type="Pfam" id="PF00571">
    <property type="entry name" value="CBS"/>
    <property type="match status" value="2"/>
</dbReference>
<dbReference type="PROSITE" id="PS51371">
    <property type="entry name" value="CBS"/>
    <property type="match status" value="2"/>
</dbReference>
<evidence type="ECO:0000256" key="1">
    <source>
        <dbReference type="ARBA" id="ARBA00022737"/>
    </source>
</evidence>